<keyword evidence="3" id="KW-1185">Reference proteome</keyword>
<name>A0A9W6Z3U1_AMBMO</name>
<feature type="compositionally biased region" description="Polar residues" evidence="1">
    <location>
        <begin position="79"/>
        <end position="88"/>
    </location>
</feature>
<dbReference type="Proteomes" id="UP001165063">
    <property type="component" value="Unassembled WGS sequence"/>
</dbReference>
<reference evidence="2" key="1">
    <citation type="submission" date="2023-04" db="EMBL/GenBank/DDBJ databases">
        <title>Ambrosiozyma monospora NBRC 1965.</title>
        <authorList>
            <person name="Ichikawa N."/>
            <person name="Sato H."/>
            <person name="Tonouchi N."/>
        </authorList>
    </citation>
    <scope>NUCLEOTIDE SEQUENCE</scope>
    <source>
        <strain evidence="2">NBRC 1965</strain>
    </source>
</reference>
<organism evidence="2 3">
    <name type="scientific">Ambrosiozyma monospora</name>
    <name type="common">Yeast</name>
    <name type="synonym">Endomycopsis monosporus</name>
    <dbReference type="NCBI Taxonomy" id="43982"/>
    <lineage>
        <taxon>Eukaryota</taxon>
        <taxon>Fungi</taxon>
        <taxon>Dikarya</taxon>
        <taxon>Ascomycota</taxon>
        <taxon>Saccharomycotina</taxon>
        <taxon>Pichiomycetes</taxon>
        <taxon>Pichiales</taxon>
        <taxon>Pichiaceae</taxon>
        <taxon>Ambrosiozyma</taxon>
    </lineage>
</organism>
<comment type="caution">
    <text evidence="2">The sequence shown here is derived from an EMBL/GenBank/DDBJ whole genome shotgun (WGS) entry which is preliminary data.</text>
</comment>
<accession>A0A9W6Z3U1</accession>
<evidence type="ECO:0000256" key="1">
    <source>
        <dbReference type="SAM" id="MobiDB-lite"/>
    </source>
</evidence>
<feature type="compositionally biased region" description="Basic and acidic residues" evidence="1">
    <location>
        <begin position="21"/>
        <end position="68"/>
    </location>
</feature>
<feature type="region of interest" description="Disordered" evidence="1">
    <location>
        <begin position="21"/>
        <end position="151"/>
    </location>
</feature>
<dbReference type="AlphaFoldDB" id="A0A9W6Z3U1"/>
<evidence type="ECO:0000313" key="3">
    <source>
        <dbReference type="Proteomes" id="UP001165063"/>
    </source>
</evidence>
<feature type="compositionally biased region" description="Low complexity" evidence="1">
    <location>
        <begin position="97"/>
        <end position="115"/>
    </location>
</feature>
<sequence length="198" mass="21632">MTQKKVSAFDRYKKSISFKEYKAQKEKSLEGELSEKKKKEEEEALRLKLETEETKRREAAEAEARAQAESEAQARAGGNQQQEDSQSIHLPPIQDQPPTATTTAAVTATANAPTAELPGIDPHQPPLPPVPTAADGEHPNGYHDPFGNDNSNNFEFDNNLLYGGGDDLMIPEDGNGADFGALDDQVFLMDGNMDGNME</sequence>
<protein>
    <submittedName>
        <fullName evidence="2">Unnamed protein product</fullName>
    </submittedName>
</protein>
<dbReference type="EMBL" id="BSXU01005300">
    <property type="protein sequence ID" value="GMG52292.1"/>
    <property type="molecule type" value="Genomic_DNA"/>
</dbReference>
<evidence type="ECO:0000313" key="2">
    <source>
        <dbReference type="EMBL" id="GMG52292.1"/>
    </source>
</evidence>
<proteinExistence type="predicted"/>
<feature type="compositionally biased region" description="Low complexity" evidence="1">
    <location>
        <begin position="69"/>
        <end position="78"/>
    </location>
</feature>
<gene>
    <name evidence="2" type="ORF">Amon01_000731700</name>
</gene>